<dbReference type="GO" id="GO:0004792">
    <property type="term" value="F:thiosulfate-cyanide sulfurtransferase activity"/>
    <property type="evidence" value="ECO:0007669"/>
    <property type="project" value="TreeGrafter"/>
</dbReference>
<dbReference type="GO" id="GO:0008641">
    <property type="term" value="F:ubiquitin-like modifier activating enzyme activity"/>
    <property type="evidence" value="ECO:0007669"/>
    <property type="project" value="InterPro"/>
</dbReference>
<sequence>MFSPEELHRYSKQLKLPEWNIQEQSKLASSTILVVGAGGLACGALPYLVSAGIGKIILIDGDSIDLSNLARQVLYSTHEVGQKKVKIALEKMSKLNPHCDLEGIEKNLTRENADELIAAVDLVVDCTDNFATRYLINDTCLRYDKPFVYAAIHSWEGLISLCNGDVFGEDRKGPTYRCFFPEEPGLDEIPNCDDAGVLGFLPGMMGIMQAKEAIYYLVAWASPANGALGRFDANEFSMRFFKMNRSANAEKFGERPDEVNWEMVHDVDPDVASEWLKDGKLDYILDVREPEEFELASIPGAIQLSMGEVLNKVSLLPTGKKGLVLCHHGMRSAYVIKQLQKHFQTPNLFNLKGGIDAWSIHVDENVPRYY</sequence>
<name>A0A437PRP7_9BACT</name>
<dbReference type="InterPro" id="IPR035985">
    <property type="entry name" value="Ubiquitin-activating_enz"/>
</dbReference>
<dbReference type="OrthoDB" id="9804286at2"/>
<proteinExistence type="inferred from homology"/>
<dbReference type="SUPFAM" id="SSF69572">
    <property type="entry name" value="Activating enzymes of the ubiquitin-like proteins"/>
    <property type="match status" value="1"/>
</dbReference>
<dbReference type="InterPro" id="IPR000594">
    <property type="entry name" value="ThiF_NAD_FAD-bd"/>
</dbReference>
<evidence type="ECO:0000313" key="3">
    <source>
        <dbReference type="EMBL" id="RVU24938.1"/>
    </source>
</evidence>
<dbReference type="Gene3D" id="3.40.50.720">
    <property type="entry name" value="NAD(P)-binding Rossmann-like Domain"/>
    <property type="match status" value="1"/>
</dbReference>
<dbReference type="Pfam" id="PF00899">
    <property type="entry name" value="ThiF"/>
    <property type="match status" value="1"/>
</dbReference>
<protein>
    <submittedName>
        <fullName evidence="3">Thiamine biosynthesis protein ThiF</fullName>
    </submittedName>
</protein>
<dbReference type="SMART" id="SM00450">
    <property type="entry name" value="RHOD"/>
    <property type="match status" value="1"/>
</dbReference>
<dbReference type="InterPro" id="IPR045886">
    <property type="entry name" value="ThiF/MoeB/HesA"/>
</dbReference>
<evidence type="ECO:0000259" key="2">
    <source>
        <dbReference type="PROSITE" id="PS50206"/>
    </source>
</evidence>
<dbReference type="AlphaFoldDB" id="A0A437PRP7"/>
<dbReference type="GO" id="GO:0016779">
    <property type="term" value="F:nucleotidyltransferase activity"/>
    <property type="evidence" value="ECO:0007669"/>
    <property type="project" value="TreeGrafter"/>
</dbReference>
<feature type="domain" description="Rhodanese" evidence="2">
    <location>
        <begin position="284"/>
        <end position="367"/>
    </location>
</feature>
<organism evidence="3 4">
    <name type="scientific">Sandaracinomonas limnophila</name>
    <dbReference type="NCBI Taxonomy" id="1862386"/>
    <lineage>
        <taxon>Bacteria</taxon>
        <taxon>Pseudomonadati</taxon>
        <taxon>Bacteroidota</taxon>
        <taxon>Cytophagia</taxon>
        <taxon>Cytophagales</taxon>
        <taxon>Flectobacillaceae</taxon>
        <taxon>Sandaracinomonas</taxon>
    </lineage>
</organism>
<dbReference type="Pfam" id="PF00581">
    <property type="entry name" value="Rhodanese"/>
    <property type="match status" value="1"/>
</dbReference>
<dbReference type="GO" id="GO:0008146">
    <property type="term" value="F:sulfotransferase activity"/>
    <property type="evidence" value="ECO:0007669"/>
    <property type="project" value="TreeGrafter"/>
</dbReference>
<keyword evidence="4" id="KW-1185">Reference proteome</keyword>
<dbReference type="InterPro" id="IPR036873">
    <property type="entry name" value="Rhodanese-like_dom_sf"/>
</dbReference>
<dbReference type="GO" id="GO:0005829">
    <property type="term" value="C:cytosol"/>
    <property type="evidence" value="ECO:0007669"/>
    <property type="project" value="TreeGrafter"/>
</dbReference>
<gene>
    <name evidence="3" type="ORF">EOJ36_07995</name>
</gene>
<dbReference type="InterPro" id="IPR001763">
    <property type="entry name" value="Rhodanese-like_dom"/>
</dbReference>
<dbReference type="Proteomes" id="UP000282832">
    <property type="component" value="Unassembled WGS sequence"/>
</dbReference>
<dbReference type="PANTHER" id="PTHR10953:SF102">
    <property type="entry name" value="ADENYLYLTRANSFERASE AND SULFURTRANSFERASE MOCS3"/>
    <property type="match status" value="1"/>
</dbReference>
<dbReference type="FunFam" id="3.40.50.720:FF:000080">
    <property type="entry name" value="Thiazole biosynthesis adenylyltransferase ThiF"/>
    <property type="match status" value="1"/>
</dbReference>
<reference evidence="3 4" key="1">
    <citation type="submission" date="2019-01" db="EMBL/GenBank/DDBJ databases">
        <authorList>
            <person name="Chen W.-M."/>
        </authorList>
    </citation>
    <scope>NUCLEOTIDE SEQUENCE [LARGE SCALE GENOMIC DNA]</scope>
    <source>
        <strain evidence="3 4">FSY-15</strain>
    </source>
</reference>
<dbReference type="PANTHER" id="PTHR10953">
    <property type="entry name" value="UBIQUITIN-ACTIVATING ENZYME E1"/>
    <property type="match status" value="1"/>
</dbReference>
<dbReference type="RefSeq" id="WP_127804127.1">
    <property type="nucleotide sequence ID" value="NZ_SACY01000003.1"/>
</dbReference>
<evidence type="ECO:0000256" key="1">
    <source>
        <dbReference type="ARBA" id="ARBA00009919"/>
    </source>
</evidence>
<dbReference type="PROSITE" id="PS50206">
    <property type="entry name" value="RHODANESE_3"/>
    <property type="match status" value="1"/>
</dbReference>
<comment type="similarity">
    <text evidence="1">Belongs to the HesA/MoeB/ThiF family.</text>
</comment>
<comment type="caution">
    <text evidence="3">The sequence shown here is derived from an EMBL/GenBank/DDBJ whole genome shotgun (WGS) entry which is preliminary data.</text>
</comment>
<dbReference type="CDD" id="cd00757">
    <property type="entry name" value="ThiF_MoeB_HesA_family"/>
    <property type="match status" value="1"/>
</dbReference>
<evidence type="ECO:0000313" key="4">
    <source>
        <dbReference type="Proteomes" id="UP000282832"/>
    </source>
</evidence>
<accession>A0A437PRP7</accession>
<dbReference type="Gene3D" id="3.40.250.10">
    <property type="entry name" value="Rhodanese-like domain"/>
    <property type="match status" value="1"/>
</dbReference>
<dbReference type="EMBL" id="SACY01000003">
    <property type="protein sequence ID" value="RVU24938.1"/>
    <property type="molecule type" value="Genomic_DNA"/>
</dbReference>